<dbReference type="Proteomes" id="UP001500102">
    <property type="component" value="Unassembled WGS sequence"/>
</dbReference>
<accession>A0ABN2ZNK8</accession>
<comment type="subcellular location">
    <subcellularLocation>
        <location evidence="1">Cell membrane</location>
        <topology evidence="1">Multi-pass membrane protein</topology>
    </subcellularLocation>
</comment>
<gene>
    <name evidence="7" type="ORF">GCM10009825_37190</name>
</gene>
<keyword evidence="2" id="KW-1003">Cell membrane</keyword>
<dbReference type="RefSeq" id="WP_344367851.1">
    <property type="nucleotide sequence ID" value="NZ_BAAAQB010000041.1"/>
</dbReference>
<dbReference type="PIRSF" id="PIRSF006324">
    <property type="entry name" value="LeuE"/>
    <property type="match status" value="1"/>
</dbReference>
<evidence type="ECO:0000256" key="1">
    <source>
        <dbReference type="ARBA" id="ARBA00004651"/>
    </source>
</evidence>
<dbReference type="InterPro" id="IPR001123">
    <property type="entry name" value="LeuE-type"/>
</dbReference>
<evidence type="ECO:0000256" key="5">
    <source>
        <dbReference type="ARBA" id="ARBA00023136"/>
    </source>
</evidence>
<evidence type="ECO:0000256" key="2">
    <source>
        <dbReference type="ARBA" id="ARBA00022475"/>
    </source>
</evidence>
<evidence type="ECO:0000256" key="4">
    <source>
        <dbReference type="ARBA" id="ARBA00022989"/>
    </source>
</evidence>
<feature type="transmembrane region" description="Helical" evidence="6">
    <location>
        <begin position="193"/>
        <end position="215"/>
    </location>
</feature>
<organism evidence="7 8">
    <name type="scientific">Arthrobacter humicola</name>
    <dbReference type="NCBI Taxonomy" id="409291"/>
    <lineage>
        <taxon>Bacteria</taxon>
        <taxon>Bacillati</taxon>
        <taxon>Actinomycetota</taxon>
        <taxon>Actinomycetes</taxon>
        <taxon>Micrococcales</taxon>
        <taxon>Micrococcaceae</taxon>
        <taxon>Arthrobacter</taxon>
    </lineage>
</organism>
<dbReference type="Pfam" id="PF01810">
    <property type="entry name" value="LysE"/>
    <property type="match status" value="1"/>
</dbReference>
<keyword evidence="8" id="KW-1185">Reference proteome</keyword>
<keyword evidence="4 6" id="KW-1133">Transmembrane helix</keyword>
<feature type="transmembrane region" description="Helical" evidence="6">
    <location>
        <begin position="40"/>
        <end position="65"/>
    </location>
</feature>
<comment type="caution">
    <text evidence="7">The sequence shown here is derived from an EMBL/GenBank/DDBJ whole genome shotgun (WGS) entry which is preliminary data.</text>
</comment>
<feature type="transmembrane region" description="Helical" evidence="6">
    <location>
        <begin position="153"/>
        <end position="173"/>
    </location>
</feature>
<evidence type="ECO:0000256" key="3">
    <source>
        <dbReference type="ARBA" id="ARBA00022692"/>
    </source>
</evidence>
<dbReference type="EMBL" id="BAAAQB010000041">
    <property type="protein sequence ID" value="GAA2145033.1"/>
    <property type="molecule type" value="Genomic_DNA"/>
</dbReference>
<proteinExistence type="predicted"/>
<keyword evidence="5 6" id="KW-0472">Membrane</keyword>
<keyword evidence="3 6" id="KW-0812">Transmembrane</keyword>
<dbReference type="PANTHER" id="PTHR30086:SF20">
    <property type="entry name" value="ARGININE EXPORTER PROTEIN ARGO-RELATED"/>
    <property type="match status" value="1"/>
</dbReference>
<evidence type="ECO:0000256" key="6">
    <source>
        <dbReference type="SAM" id="Phobius"/>
    </source>
</evidence>
<evidence type="ECO:0000313" key="7">
    <source>
        <dbReference type="EMBL" id="GAA2145033.1"/>
    </source>
</evidence>
<dbReference type="PANTHER" id="PTHR30086">
    <property type="entry name" value="ARGININE EXPORTER PROTEIN ARGO"/>
    <property type="match status" value="1"/>
</dbReference>
<evidence type="ECO:0000313" key="8">
    <source>
        <dbReference type="Proteomes" id="UP001500102"/>
    </source>
</evidence>
<sequence>MVEQLTAFVLTCLVVVLVPGPDFALVLRNAACGPRSATAAAGGIMVGNTILALLAVLGITALLGASEILGTGIKIAGAAYLLYLGARALAEAFASNISPPSRPGRPAAPRAGRRFRGSSPFVQGMVSNLLNPKVAVFYLSLFPQFNFAPLPSLAQHTVMAGIFLLIALAWYVLLLSGLKKVTAFLARPRTKRIIVAGSGAVLVGVGGTILTKTLASA</sequence>
<protein>
    <submittedName>
        <fullName evidence="7">LysE family translocator</fullName>
    </submittedName>
</protein>
<reference evidence="7 8" key="1">
    <citation type="journal article" date="2019" name="Int. J. Syst. Evol. Microbiol.">
        <title>The Global Catalogue of Microorganisms (GCM) 10K type strain sequencing project: providing services to taxonomists for standard genome sequencing and annotation.</title>
        <authorList>
            <consortium name="The Broad Institute Genomics Platform"/>
            <consortium name="The Broad Institute Genome Sequencing Center for Infectious Disease"/>
            <person name="Wu L."/>
            <person name="Ma J."/>
        </authorList>
    </citation>
    <scope>NUCLEOTIDE SEQUENCE [LARGE SCALE GENOMIC DNA]</scope>
    <source>
        <strain evidence="7 8">JCM 15921</strain>
    </source>
</reference>
<name>A0ABN2ZNK8_9MICC</name>